<name>A0A2P2NXP1_RHIMU</name>
<evidence type="ECO:0000313" key="1">
    <source>
        <dbReference type="EMBL" id="MBX47151.1"/>
    </source>
</evidence>
<protein>
    <submittedName>
        <fullName evidence="1">Respiratory burst oxidase</fullName>
    </submittedName>
</protein>
<reference evidence="1" key="1">
    <citation type="submission" date="2018-02" db="EMBL/GenBank/DDBJ databases">
        <title>Rhizophora mucronata_Transcriptome.</title>
        <authorList>
            <person name="Meera S.P."/>
            <person name="Sreeshan A."/>
            <person name="Augustine A."/>
        </authorList>
    </citation>
    <scope>NUCLEOTIDE SEQUENCE</scope>
    <source>
        <tissue evidence="1">Leaf</tissue>
    </source>
</reference>
<organism evidence="1">
    <name type="scientific">Rhizophora mucronata</name>
    <name type="common">Asiatic mangrove</name>
    <dbReference type="NCBI Taxonomy" id="61149"/>
    <lineage>
        <taxon>Eukaryota</taxon>
        <taxon>Viridiplantae</taxon>
        <taxon>Streptophyta</taxon>
        <taxon>Embryophyta</taxon>
        <taxon>Tracheophyta</taxon>
        <taxon>Spermatophyta</taxon>
        <taxon>Magnoliopsida</taxon>
        <taxon>eudicotyledons</taxon>
        <taxon>Gunneridae</taxon>
        <taxon>Pentapetalae</taxon>
        <taxon>rosids</taxon>
        <taxon>fabids</taxon>
        <taxon>Malpighiales</taxon>
        <taxon>Rhizophoraceae</taxon>
        <taxon>Rhizophora</taxon>
    </lineage>
</organism>
<dbReference type="EMBL" id="GGEC01066667">
    <property type="protein sequence ID" value="MBX47151.1"/>
    <property type="molecule type" value="Transcribed_RNA"/>
</dbReference>
<sequence>MQVKRSGSSWSNFLGVNP</sequence>
<proteinExistence type="predicted"/>
<accession>A0A2P2NXP1</accession>
<dbReference type="AlphaFoldDB" id="A0A2P2NXP1"/>